<reference evidence="1 2" key="1">
    <citation type="submission" date="2024-07" db="EMBL/GenBank/DDBJ databases">
        <authorList>
            <person name="Dulla G.F.J."/>
            <person name="Delorm J.G."/>
        </authorList>
    </citation>
    <scope>NUCLEOTIDE SEQUENCE [LARGE SCALE GENOMIC DNA]</scope>
    <source>
        <strain evidence="1 2">JGD 233</strain>
    </source>
</reference>
<organism evidence="1 2">
    <name type="scientific">Erwinia papayae</name>
    <dbReference type="NCBI Taxonomy" id="206499"/>
    <lineage>
        <taxon>Bacteria</taxon>
        <taxon>Pseudomonadati</taxon>
        <taxon>Pseudomonadota</taxon>
        <taxon>Gammaproteobacteria</taxon>
        <taxon>Enterobacterales</taxon>
        <taxon>Erwiniaceae</taxon>
        <taxon>Erwinia</taxon>
    </lineage>
</organism>
<gene>
    <name evidence="1" type="ORF">ABW286_22955</name>
</gene>
<protein>
    <recommendedName>
        <fullName evidence="3">EF-hand domain-containing protein</fullName>
    </recommendedName>
</protein>
<name>A0ABV3N862_9GAMM</name>
<dbReference type="InterPro" id="IPR023346">
    <property type="entry name" value="Lysozyme-like_dom_sf"/>
</dbReference>
<keyword evidence="2" id="KW-1185">Reference proteome</keyword>
<proteinExistence type="predicted"/>
<sequence>MACIALETGKTFRTDIKNPGSSATGLIQFMKATAEELGTSIPQLRRMDHVQQMEYVKKYFQMQSRNINIPTEEWSLEDVYYSIFSPKTIKIKPNGIIYQKGDGGTYDKNLYHDINKDGKITKSEIAENIRLNYRPGIPEAD</sequence>
<dbReference type="Proteomes" id="UP001554567">
    <property type="component" value="Unassembled WGS sequence"/>
</dbReference>
<dbReference type="Gene3D" id="1.10.530.10">
    <property type="match status" value="1"/>
</dbReference>
<comment type="caution">
    <text evidence="1">The sequence shown here is derived from an EMBL/GenBank/DDBJ whole genome shotgun (WGS) entry which is preliminary data.</text>
</comment>
<dbReference type="EMBL" id="JBFKZN010000027">
    <property type="protein sequence ID" value="MEW5291999.1"/>
    <property type="molecule type" value="Genomic_DNA"/>
</dbReference>
<accession>A0ABV3N862</accession>
<evidence type="ECO:0000313" key="1">
    <source>
        <dbReference type="EMBL" id="MEW5291999.1"/>
    </source>
</evidence>
<evidence type="ECO:0008006" key="3">
    <source>
        <dbReference type="Google" id="ProtNLM"/>
    </source>
</evidence>
<dbReference type="SUPFAM" id="SSF53955">
    <property type="entry name" value="Lysozyme-like"/>
    <property type="match status" value="1"/>
</dbReference>
<evidence type="ECO:0000313" key="2">
    <source>
        <dbReference type="Proteomes" id="UP001554567"/>
    </source>
</evidence>
<dbReference type="InterPro" id="IPR018247">
    <property type="entry name" value="EF_Hand_1_Ca_BS"/>
</dbReference>
<dbReference type="PROSITE" id="PS00018">
    <property type="entry name" value="EF_HAND_1"/>
    <property type="match status" value="1"/>
</dbReference>
<dbReference type="RefSeq" id="WP_367168812.1">
    <property type="nucleotide sequence ID" value="NZ_JBFKZN010000027.1"/>
</dbReference>